<protein>
    <submittedName>
        <fullName evidence="3">Bis(5'-nucleosyl)-tetraphosphatase [asymmetrical]</fullName>
    </submittedName>
</protein>
<feature type="domain" description="Nudix hydrolase" evidence="2">
    <location>
        <begin position="10"/>
        <end position="156"/>
    </location>
</feature>
<gene>
    <name evidence="3" type="ORF">Fcan01_05826</name>
</gene>
<evidence type="ECO:0000313" key="3">
    <source>
        <dbReference type="EMBL" id="OXA59386.1"/>
    </source>
</evidence>
<dbReference type="GO" id="GO:0004081">
    <property type="term" value="F:bis(5'-nucleosyl)-tetraphosphatase (asymmetrical) activity"/>
    <property type="evidence" value="ECO:0007669"/>
    <property type="project" value="TreeGrafter"/>
</dbReference>
<evidence type="ECO:0000256" key="1">
    <source>
        <dbReference type="ARBA" id="ARBA00022801"/>
    </source>
</evidence>
<dbReference type="GO" id="GO:0006167">
    <property type="term" value="P:AMP biosynthetic process"/>
    <property type="evidence" value="ECO:0007669"/>
    <property type="project" value="TreeGrafter"/>
</dbReference>
<dbReference type="InterPro" id="IPR051325">
    <property type="entry name" value="Nudix_hydrolase_domain"/>
</dbReference>
<dbReference type="InterPro" id="IPR000086">
    <property type="entry name" value="NUDIX_hydrolase_dom"/>
</dbReference>
<dbReference type="Gene3D" id="3.90.79.10">
    <property type="entry name" value="Nucleoside Triphosphate Pyrophosphohydrolase"/>
    <property type="match status" value="1"/>
</dbReference>
<evidence type="ECO:0000259" key="2">
    <source>
        <dbReference type="PROSITE" id="PS51462"/>
    </source>
</evidence>
<dbReference type="GO" id="GO:0006754">
    <property type="term" value="P:ATP biosynthetic process"/>
    <property type="evidence" value="ECO:0007669"/>
    <property type="project" value="TreeGrafter"/>
</dbReference>
<dbReference type="STRING" id="158441.A0A226ES18"/>
<dbReference type="PROSITE" id="PS51462">
    <property type="entry name" value="NUDIX"/>
    <property type="match status" value="1"/>
</dbReference>
<dbReference type="AlphaFoldDB" id="A0A226ES18"/>
<proteinExistence type="predicted"/>
<comment type="caution">
    <text evidence="3">The sequence shown here is derived from an EMBL/GenBank/DDBJ whole genome shotgun (WGS) entry which is preliminary data.</text>
</comment>
<dbReference type="Proteomes" id="UP000198287">
    <property type="component" value="Unassembled WGS sequence"/>
</dbReference>
<dbReference type="PANTHER" id="PTHR21340">
    <property type="entry name" value="DIADENOSINE 5,5-P1,P4-TETRAPHOSPHATE PYROPHOSPHOHYDROLASE MUTT"/>
    <property type="match status" value="1"/>
</dbReference>
<reference evidence="3 4" key="1">
    <citation type="submission" date="2015-12" db="EMBL/GenBank/DDBJ databases">
        <title>The genome of Folsomia candida.</title>
        <authorList>
            <person name="Faddeeva A."/>
            <person name="Derks M.F."/>
            <person name="Anvar Y."/>
            <person name="Smit S."/>
            <person name="Van Straalen N."/>
            <person name="Roelofs D."/>
        </authorList>
    </citation>
    <scope>NUCLEOTIDE SEQUENCE [LARGE SCALE GENOMIC DNA]</scope>
    <source>
        <strain evidence="3 4">VU population</strain>
        <tissue evidence="3">Whole body</tissue>
    </source>
</reference>
<name>A0A226ES18_FOLCA</name>
<dbReference type="SUPFAM" id="SSF55811">
    <property type="entry name" value="Nudix"/>
    <property type="match status" value="1"/>
</dbReference>
<keyword evidence="4" id="KW-1185">Reference proteome</keyword>
<dbReference type="Pfam" id="PF00293">
    <property type="entry name" value="NUDIX"/>
    <property type="match status" value="1"/>
</dbReference>
<sequence length="161" mass="19082">MEYQLLSRQKINHVRGFIVYQECENQGQSAMEYLLLKKKLENDWSPPKGKRERKSDGKWENEIETARRETNEETGLIEGVDFKLLHHNICFQVSLEYTNPSNIRKIVTLWPAKLQSSCVKVIRLSQEHEEFRWFKTDEGIKIIKDEYRAALKQAINRINNS</sequence>
<dbReference type="PANTHER" id="PTHR21340:SF0">
    <property type="entry name" value="BIS(5'-NUCLEOSYL)-TETRAPHOSPHATASE [ASYMMETRICAL]"/>
    <property type="match status" value="1"/>
</dbReference>
<organism evidence="3 4">
    <name type="scientific">Folsomia candida</name>
    <name type="common">Springtail</name>
    <dbReference type="NCBI Taxonomy" id="158441"/>
    <lineage>
        <taxon>Eukaryota</taxon>
        <taxon>Metazoa</taxon>
        <taxon>Ecdysozoa</taxon>
        <taxon>Arthropoda</taxon>
        <taxon>Hexapoda</taxon>
        <taxon>Collembola</taxon>
        <taxon>Entomobryomorpha</taxon>
        <taxon>Isotomoidea</taxon>
        <taxon>Isotomidae</taxon>
        <taxon>Proisotominae</taxon>
        <taxon>Folsomia</taxon>
    </lineage>
</organism>
<dbReference type="OrthoDB" id="276276at2759"/>
<dbReference type="EMBL" id="LNIX01000002">
    <property type="protein sequence ID" value="OXA59386.1"/>
    <property type="molecule type" value="Genomic_DNA"/>
</dbReference>
<accession>A0A226ES18</accession>
<dbReference type="InterPro" id="IPR015797">
    <property type="entry name" value="NUDIX_hydrolase-like_dom_sf"/>
</dbReference>
<keyword evidence="1" id="KW-0378">Hydrolase</keyword>
<evidence type="ECO:0000313" key="4">
    <source>
        <dbReference type="Proteomes" id="UP000198287"/>
    </source>
</evidence>